<dbReference type="Ensembl" id="ENSSSCT00055058773.1">
    <property type="protein sequence ID" value="ENSSSCP00055047064.1"/>
    <property type="gene ID" value="ENSSSCG00055029583.1"/>
</dbReference>
<dbReference type="AlphaFoldDB" id="A0A4X1V8G4"/>
<accession>A0A4X1V8G4</accession>
<dbReference type="Ensembl" id="ENSSSCT00065035255.1">
    <property type="protein sequence ID" value="ENSSSCP00065014727.1"/>
    <property type="gene ID" value="ENSSSCG00065026253.1"/>
</dbReference>
<reference evidence="1 2" key="1">
    <citation type="submission" date="2017-08" db="EMBL/GenBank/DDBJ databases">
        <title>USMARCv1.0.</title>
        <authorList>
            <person name="Hannum G.I."/>
            <person name="Koren S."/>
            <person name="Schroeder S.G."/>
            <person name="Chin S.C."/>
            <person name="Nonneman D.J."/>
            <person name="Becker S.A."/>
            <person name="Rosen B.D."/>
            <person name="Bickhart D.M."/>
            <person name="Putnam N.H."/>
            <person name="Green R.E."/>
            <person name="Tuggle C.K."/>
            <person name="Liu H."/>
            <person name="Rohrer G.A."/>
            <person name="Warr A."/>
            <person name="Hall R."/>
            <person name="Kim K."/>
            <person name="Hume D.A."/>
            <person name="Talbot R."/>
            <person name="Chow W."/>
            <person name="Howe K."/>
            <person name="Schwartz A.S."/>
            <person name="Watson M."/>
            <person name="Archibald A.L."/>
            <person name="Phillippy A.M."/>
            <person name="Smith T.P.L."/>
        </authorList>
    </citation>
    <scope>NUCLEOTIDE SEQUENCE [LARGE SCALE GENOMIC DNA]</scope>
</reference>
<dbReference type="Proteomes" id="UP000694728">
    <property type="component" value="Unplaced"/>
</dbReference>
<protein>
    <submittedName>
        <fullName evidence="1">Uncharacterized protein</fullName>
    </submittedName>
</protein>
<name>A0A4X1V8G4_PIG</name>
<dbReference type="Proteomes" id="UP000314985">
    <property type="component" value="Chromosome 8"/>
</dbReference>
<dbReference type="Proteomes" id="UP000694727">
    <property type="component" value="Unplaced"/>
</dbReference>
<evidence type="ECO:0000313" key="2">
    <source>
        <dbReference type="Proteomes" id="UP000314985"/>
    </source>
</evidence>
<dbReference type="Ensembl" id="ENSSSCT00070044906.1">
    <property type="protein sequence ID" value="ENSSSCP00070037829.1"/>
    <property type="gene ID" value="ENSSSCG00070022605.1"/>
</dbReference>
<dbReference type="Ensembl" id="ENSSSCT00045007304.1">
    <property type="protein sequence ID" value="ENSSSCP00045005022.1"/>
    <property type="gene ID" value="ENSSSCG00045004373.1"/>
</dbReference>
<organism evidence="1 2">
    <name type="scientific">Sus scrofa</name>
    <name type="common">Pig</name>
    <dbReference type="NCBI Taxonomy" id="9823"/>
    <lineage>
        <taxon>Eukaryota</taxon>
        <taxon>Metazoa</taxon>
        <taxon>Chordata</taxon>
        <taxon>Craniata</taxon>
        <taxon>Vertebrata</taxon>
        <taxon>Euteleostomi</taxon>
        <taxon>Mammalia</taxon>
        <taxon>Eutheria</taxon>
        <taxon>Laurasiatheria</taxon>
        <taxon>Artiodactyla</taxon>
        <taxon>Suina</taxon>
        <taxon>Suidae</taxon>
        <taxon>Sus</taxon>
    </lineage>
</organism>
<evidence type="ECO:0000313" key="1">
    <source>
        <dbReference type="Ensembl" id="ENSSSCP00070037829.1"/>
    </source>
</evidence>
<dbReference type="Proteomes" id="UP000694724">
    <property type="component" value="Unplaced"/>
</dbReference>
<dbReference type="Proteomes" id="UP000694725">
    <property type="component" value="Unplaced"/>
</dbReference>
<proteinExistence type="predicted"/>
<sequence>MSNRTFIRISDWIQVRKWISDWNLNTKKTHILLRLFYEALVDCKKSDVASKIMVKLLGSYMENCFPGLS</sequence>
<dbReference type="Ensembl" id="ENSSSCT00025100810.1">
    <property type="protein sequence ID" value="ENSSSCP00025044533.1"/>
    <property type="gene ID" value="ENSSSCG00025073264.1"/>
</dbReference>
<reference evidence="1" key="2">
    <citation type="submission" date="2025-05" db="UniProtKB">
        <authorList>
            <consortium name="Ensembl"/>
        </authorList>
    </citation>
    <scope>IDENTIFICATION</scope>
</reference>